<feature type="region of interest" description="Disordered" evidence="1">
    <location>
        <begin position="1"/>
        <end position="97"/>
    </location>
</feature>
<evidence type="ECO:0000256" key="1">
    <source>
        <dbReference type="SAM" id="MobiDB-lite"/>
    </source>
</evidence>
<organism evidence="2 3">
    <name type="scientific">Saguinus oedipus</name>
    <name type="common">Cotton-top tamarin</name>
    <name type="synonym">Oedipomidas oedipus</name>
    <dbReference type="NCBI Taxonomy" id="9490"/>
    <lineage>
        <taxon>Eukaryota</taxon>
        <taxon>Metazoa</taxon>
        <taxon>Chordata</taxon>
        <taxon>Craniata</taxon>
        <taxon>Vertebrata</taxon>
        <taxon>Euteleostomi</taxon>
        <taxon>Mammalia</taxon>
        <taxon>Eutheria</taxon>
        <taxon>Euarchontoglires</taxon>
        <taxon>Primates</taxon>
        <taxon>Haplorrhini</taxon>
        <taxon>Platyrrhini</taxon>
        <taxon>Cebidae</taxon>
        <taxon>Callitrichinae</taxon>
        <taxon>Saguinus</taxon>
    </lineage>
</organism>
<feature type="compositionally biased region" description="Polar residues" evidence="1">
    <location>
        <begin position="83"/>
        <end position="97"/>
    </location>
</feature>
<gene>
    <name evidence="2" type="primary">EPB41_6</name>
    <name evidence="2" type="ORF">P7K49_015829</name>
</gene>
<dbReference type="Proteomes" id="UP001266305">
    <property type="component" value="Unassembled WGS sequence"/>
</dbReference>
<feature type="compositionally biased region" description="Basic and acidic residues" evidence="1">
    <location>
        <begin position="41"/>
        <end position="54"/>
    </location>
</feature>
<accession>A0ABQ9VAX0</accession>
<feature type="non-terminal residue" evidence="2">
    <location>
        <position position="1"/>
    </location>
</feature>
<protein>
    <submittedName>
        <fullName evidence="2">Protein 4.1</fullName>
    </submittedName>
</protein>
<proteinExistence type="predicted"/>
<feature type="compositionally biased region" description="Basic and acidic residues" evidence="1">
    <location>
        <begin position="1"/>
        <end position="10"/>
    </location>
</feature>
<feature type="compositionally biased region" description="Acidic residues" evidence="1">
    <location>
        <begin position="55"/>
        <end position="64"/>
    </location>
</feature>
<name>A0ABQ9VAX0_SAGOE</name>
<sequence>AAVDSADRSPRPTSAPAIAQSQVAEGGIPGTSAKKTGVPKAQKETVKAEVKKEEEPPEQAEPEPTEAWKIYSESTVVEKSHTEVTVPTSNGDQTQKD</sequence>
<evidence type="ECO:0000313" key="2">
    <source>
        <dbReference type="EMBL" id="KAK2106315.1"/>
    </source>
</evidence>
<keyword evidence="3" id="KW-1185">Reference proteome</keyword>
<reference evidence="2 3" key="1">
    <citation type="submission" date="2023-05" db="EMBL/GenBank/DDBJ databases">
        <title>B98-5 Cell Line De Novo Hybrid Assembly: An Optical Mapping Approach.</title>
        <authorList>
            <person name="Kananen K."/>
            <person name="Auerbach J.A."/>
            <person name="Kautto E."/>
            <person name="Blachly J.S."/>
        </authorList>
    </citation>
    <scope>NUCLEOTIDE SEQUENCE [LARGE SCALE GENOMIC DNA]</scope>
    <source>
        <strain evidence="2">B95-8</strain>
        <tissue evidence="2">Cell line</tissue>
    </source>
</reference>
<comment type="caution">
    <text evidence="2">The sequence shown here is derived from an EMBL/GenBank/DDBJ whole genome shotgun (WGS) entry which is preliminary data.</text>
</comment>
<evidence type="ECO:0000313" key="3">
    <source>
        <dbReference type="Proteomes" id="UP001266305"/>
    </source>
</evidence>
<dbReference type="EMBL" id="JASSZA010000007">
    <property type="protein sequence ID" value="KAK2106315.1"/>
    <property type="molecule type" value="Genomic_DNA"/>
</dbReference>